<feature type="chain" id="PRO_5036229066" evidence="1">
    <location>
        <begin position="25"/>
        <end position="130"/>
    </location>
</feature>
<feature type="signal peptide" evidence="1">
    <location>
        <begin position="1"/>
        <end position="24"/>
    </location>
</feature>
<evidence type="ECO:0000313" key="4">
    <source>
        <dbReference type="Proteomes" id="UP000663828"/>
    </source>
</evidence>
<evidence type="ECO:0000313" key="2">
    <source>
        <dbReference type="EMBL" id="CAF1527931.1"/>
    </source>
</evidence>
<protein>
    <submittedName>
        <fullName evidence="2">Uncharacterized protein</fullName>
    </submittedName>
</protein>
<organism evidence="2 5">
    <name type="scientific">Adineta ricciae</name>
    <name type="common">Rotifer</name>
    <dbReference type="NCBI Taxonomy" id="249248"/>
    <lineage>
        <taxon>Eukaryota</taxon>
        <taxon>Metazoa</taxon>
        <taxon>Spiralia</taxon>
        <taxon>Gnathifera</taxon>
        <taxon>Rotifera</taxon>
        <taxon>Eurotatoria</taxon>
        <taxon>Bdelloidea</taxon>
        <taxon>Adinetida</taxon>
        <taxon>Adinetidae</taxon>
        <taxon>Adineta</taxon>
    </lineage>
</organism>
<sequence length="130" mass="14549">MMLYITKLTICIALLTIITTYCTARSISNDQGYNNNDDEQNSFLREILDSLNDEAPLYRRQGIFKRISIPGKWKKVSAGSIIKYSRYNCQVVNVAVSNCDAMNRSVKGAHGDDPVIGEYLTFGPNCCVIV</sequence>
<gene>
    <name evidence="2" type="ORF">EDS130_LOCUS44342</name>
    <name evidence="3" type="ORF">XAT740_LOCUS43489</name>
</gene>
<evidence type="ECO:0000313" key="5">
    <source>
        <dbReference type="Proteomes" id="UP000663852"/>
    </source>
</evidence>
<evidence type="ECO:0000313" key="3">
    <source>
        <dbReference type="EMBL" id="CAF1559196.1"/>
    </source>
</evidence>
<proteinExistence type="predicted"/>
<dbReference type="Proteomes" id="UP000663828">
    <property type="component" value="Unassembled WGS sequence"/>
</dbReference>
<comment type="caution">
    <text evidence="2">The sequence shown here is derived from an EMBL/GenBank/DDBJ whole genome shotgun (WGS) entry which is preliminary data.</text>
</comment>
<dbReference type="EMBL" id="CAJNOJ010000841">
    <property type="protein sequence ID" value="CAF1527931.1"/>
    <property type="molecule type" value="Genomic_DNA"/>
</dbReference>
<evidence type="ECO:0000256" key="1">
    <source>
        <dbReference type="SAM" id="SignalP"/>
    </source>
</evidence>
<keyword evidence="1" id="KW-0732">Signal</keyword>
<name>A0A815UVA6_ADIRI</name>
<dbReference type="Proteomes" id="UP000663852">
    <property type="component" value="Unassembled WGS sequence"/>
</dbReference>
<dbReference type="EMBL" id="CAJNOR010005368">
    <property type="protein sequence ID" value="CAF1559196.1"/>
    <property type="molecule type" value="Genomic_DNA"/>
</dbReference>
<reference evidence="2" key="1">
    <citation type="submission" date="2021-02" db="EMBL/GenBank/DDBJ databases">
        <authorList>
            <person name="Nowell W R."/>
        </authorList>
    </citation>
    <scope>NUCLEOTIDE SEQUENCE</scope>
</reference>
<keyword evidence="4" id="KW-1185">Reference proteome</keyword>
<accession>A0A815UVA6</accession>
<dbReference type="AlphaFoldDB" id="A0A815UVA6"/>